<evidence type="ECO:0000313" key="1">
    <source>
        <dbReference type="EMBL" id="GAA1120326.1"/>
    </source>
</evidence>
<reference evidence="2" key="1">
    <citation type="journal article" date="2019" name="Int. J. Syst. Evol. Microbiol.">
        <title>The Global Catalogue of Microorganisms (GCM) 10K type strain sequencing project: providing services to taxonomists for standard genome sequencing and annotation.</title>
        <authorList>
            <consortium name="The Broad Institute Genomics Platform"/>
            <consortium name="The Broad Institute Genome Sequencing Center for Infectious Disease"/>
            <person name="Wu L."/>
            <person name="Ma J."/>
        </authorList>
    </citation>
    <scope>NUCLEOTIDE SEQUENCE [LARGE SCALE GENOMIC DNA]</scope>
    <source>
        <strain evidence="2">JCM 13002</strain>
    </source>
</reference>
<protein>
    <recommendedName>
        <fullName evidence="3">SUKH-4 immunity protein</fullName>
    </recommendedName>
</protein>
<dbReference type="Pfam" id="PF14435">
    <property type="entry name" value="SUKH-4"/>
    <property type="match status" value="1"/>
</dbReference>
<comment type="caution">
    <text evidence="1">The sequence shown here is derived from an EMBL/GenBank/DDBJ whole genome shotgun (WGS) entry which is preliminary data.</text>
</comment>
<evidence type="ECO:0000313" key="2">
    <source>
        <dbReference type="Proteomes" id="UP001499987"/>
    </source>
</evidence>
<sequence>MTGEGRGESTVDMPVTVDCGGLHVDEVQARALRAVRESGAWSVRLEGVGSAGPLISSAEPGRIGQWARGRAKAVLGVGVEVAPDVRPGPVAGGVTAQGPLDQVLLAASGALELRRSPLVVWRAVVAALAGPVAEEELQEAVERHPLLVRDGGGIGFADIHVHREVRRSFPLSADQQRAVHRAVLGLREEPAAAGYLHAARPVHAALAGELAEWLSDPDFLVESGWYGLALGLALAYPEGVPLGTVAGDLHCLLLEGLAAPASHEEWLSWVHHTLVGRGFTAVADEVAARVRLPWQTLWSHWRWPSGYAPRTPQETEQDRILLVHGPDGPTLATRHEPWDGASGAVFTQLWNARTGELIGTPSTEPHSGIHPRERALAGVVVGHVNGEWALRRWKDLPVPALPWMGESVTFAALCEPPDRTDGTLWVFMGRCGLFGAVVHEDLMARLPRLPRGGYGRPLSGRAQWPRPEVSFAGPLTREELEQDRAFGRGACHPVTPERLPTAVEHLATREFLSTVGWPVADHPGLLTPALAPGGLVPADGRPGLLIGLGRFFGSPILLDGRTGEVFGEDWNRDLVLMASGLPQFLRVVMLHRAVLLVPILLGVDDSLNLEEDVLSWIRAIDPAAAEAGFWEQKYFAPTLLDLWQEAPE</sequence>
<gene>
    <name evidence="1" type="ORF">GCM10009663_70060</name>
</gene>
<dbReference type="Proteomes" id="UP001499987">
    <property type="component" value="Unassembled WGS sequence"/>
</dbReference>
<organism evidence="1 2">
    <name type="scientific">Kitasatospora arboriphila</name>
    <dbReference type="NCBI Taxonomy" id="258052"/>
    <lineage>
        <taxon>Bacteria</taxon>
        <taxon>Bacillati</taxon>
        <taxon>Actinomycetota</taxon>
        <taxon>Actinomycetes</taxon>
        <taxon>Kitasatosporales</taxon>
        <taxon>Streptomycetaceae</taxon>
        <taxon>Kitasatospora</taxon>
    </lineage>
</organism>
<proteinExistence type="predicted"/>
<accession>A0ABP4ESG9</accession>
<keyword evidence="2" id="KW-1185">Reference proteome</keyword>
<dbReference type="InterPro" id="IPR025851">
    <property type="entry name" value="SUKH-4"/>
</dbReference>
<evidence type="ECO:0008006" key="3">
    <source>
        <dbReference type="Google" id="ProtNLM"/>
    </source>
</evidence>
<name>A0ABP4ESG9_9ACTN</name>
<dbReference type="EMBL" id="BAAALD010000118">
    <property type="protein sequence ID" value="GAA1120326.1"/>
    <property type="molecule type" value="Genomic_DNA"/>
</dbReference>